<evidence type="ECO:0000259" key="1">
    <source>
        <dbReference type="PROSITE" id="PS51186"/>
    </source>
</evidence>
<evidence type="ECO:0000313" key="3">
    <source>
        <dbReference type="Proteomes" id="UP000291562"/>
    </source>
</evidence>
<dbReference type="SUPFAM" id="SSF55729">
    <property type="entry name" value="Acyl-CoA N-acyltransferases (Nat)"/>
    <property type="match status" value="1"/>
</dbReference>
<gene>
    <name evidence="2" type="ORF">ELE36_15305</name>
</gene>
<dbReference type="InterPro" id="IPR013653">
    <property type="entry name" value="GCN5-like_dom"/>
</dbReference>
<protein>
    <submittedName>
        <fullName evidence="2">GNAT family N-acetyltransferase</fullName>
    </submittedName>
</protein>
<dbReference type="CDD" id="cd04301">
    <property type="entry name" value="NAT_SF"/>
    <property type="match status" value="1"/>
</dbReference>
<organism evidence="2 3">
    <name type="scientific">Pseudolysobacter antarcticus</name>
    <dbReference type="NCBI Taxonomy" id="2511995"/>
    <lineage>
        <taxon>Bacteria</taxon>
        <taxon>Pseudomonadati</taxon>
        <taxon>Pseudomonadota</taxon>
        <taxon>Gammaproteobacteria</taxon>
        <taxon>Lysobacterales</taxon>
        <taxon>Rhodanobacteraceae</taxon>
        <taxon>Pseudolysobacter</taxon>
    </lineage>
</organism>
<proteinExistence type="predicted"/>
<dbReference type="Gene3D" id="3.40.630.30">
    <property type="match status" value="1"/>
</dbReference>
<dbReference type="InterPro" id="IPR016181">
    <property type="entry name" value="Acyl_CoA_acyltransferase"/>
</dbReference>
<dbReference type="EMBL" id="CP035704">
    <property type="protein sequence ID" value="QBB71613.1"/>
    <property type="molecule type" value="Genomic_DNA"/>
</dbReference>
<keyword evidence="2" id="KW-0808">Transferase</keyword>
<accession>A0A411HM97</accession>
<dbReference type="Proteomes" id="UP000291562">
    <property type="component" value="Chromosome"/>
</dbReference>
<dbReference type="OrthoDB" id="9796919at2"/>
<name>A0A411HM97_9GAMM</name>
<dbReference type="GO" id="GO:0016747">
    <property type="term" value="F:acyltransferase activity, transferring groups other than amino-acyl groups"/>
    <property type="evidence" value="ECO:0007669"/>
    <property type="project" value="InterPro"/>
</dbReference>
<feature type="domain" description="N-acetyltransferase" evidence="1">
    <location>
        <begin position="105"/>
        <end position="234"/>
    </location>
</feature>
<keyword evidence="3" id="KW-1185">Reference proteome</keyword>
<dbReference type="KEGG" id="xbc:ELE36_15305"/>
<reference evidence="2 3" key="1">
    <citation type="submission" date="2019-01" db="EMBL/GenBank/DDBJ databases">
        <title>Pseudolysobacter antarctica gen. nov., sp. nov., isolated from Fildes Peninsula, Antarctica.</title>
        <authorList>
            <person name="Wei Z."/>
            <person name="Peng F."/>
        </authorList>
    </citation>
    <scope>NUCLEOTIDE SEQUENCE [LARGE SCALE GENOMIC DNA]</scope>
    <source>
        <strain evidence="2 3">AQ6-296</strain>
    </source>
</reference>
<sequence>MHSATRDDVFDNPIWHTLHGPHARFAFDAGDMSGFEISHAPFLAVASSDARIDEAKAKALALSGRRHFLGPAPRRMPASWRIVQCSGVAQMHHTLTDLPKPAHPYAFEILDARHVPAMLALTAIAYPEFFRERTIELGRYLGIFDGGVLVAMAGERMLLPGAVELSAICTHPDFVGRGFARVLITELLTHQRAQNLISFLHVSETNSGAIKLYESMGFSTRTILPLTTIEVSAV</sequence>
<dbReference type="Pfam" id="PF08445">
    <property type="entry name" value="FR47"/>
    <property type="match status" value="1"/>
</dbReference>
<dbReference type="AlphaFoldDB" id="A0A411HM97"/>
<dbReference type="PROSITE" id="PS51186">
    <property type="entry name" value="GNAT"/>
    <property type="match status" value="1"/>
</dbReference>
<dbReference type="RefSeq" id="WP_129834787.1">
    <property type="nucleotide sequence ID" value="NZ_CP035704.1"/>
</dbReference>
<dbReference type="InterPro" id="IPR000182">
    <property type="entry name" value="GNAT_dom"/>
</dbReference>
<evidence type="ECO:0000313" key="2">
    <source>
        <dbReference type="EMBL" id="QBB71613.1"/>
    </source>
</evidence>